<dbReference type="Pfam" id="PF09335">
    <property type="entry name" value="VTT_dom"/>
    <property type="match status" value="1"/>
</dbReference>
<dbReference type="Proteomes" id="UP000031737">
    <property type="component" value="Unassembled WGS sequence"/>
</dbReference>
<organism evidence="8 9">
    <name type="scientific">Trypanosoma rangeli SC58</name>
    <dbReference type="NCBI Taxonomy" id="429131"/>
    <lineage>
        <taxon>Eukaryota</taxon>
        <taxon>Discoba</taxon>
        <taxon>Euglenozoa</taxon>
        <taxon>Kinetoplastea</taxon>
        <taxon>Metakinetoplastina</taxon>
        <taxon>Trypanosomatida</taxon>
        <taxon>Trypanosomatidae</taxon>
        <taxon>Trypanosoma</taxon>
        <taxon>Herpetosoma</taxon>
    </lineage>
</organism>
<dbReference type="InterPro" id="IPR045014">
    <property type="entry name" value="TM41A/B"/>
</dbReference>
<feature type="transmembrane region" description="Helical" evidence="6">
    <location>
        <begin position="40"/>
        <end position="61"/>
    </location>
</feature>
<keyword evidence="9" id="KW-1185">Reference proteome</keyword>
<dbReference type="GO" id="GO:0000045">
    <property type="term" value="P:autophagosome assembly"/>
    <property type="evidence" value="ECO:0007669"/>
    <property type="project" value="TreeGrafter"/>
</dbReference>
<sequence>MEVGAEGNSTSFFLASLLVGMVATAHVADRSGAPSRLIKFILIVVVVAVLMMYFTGTFALMRDMRRIVQSDATSLRSAAGIAKLCREIQTLAASQLPQMVVLITVMYLFLQALCVPGTVALNAVMGAVLGTLLGVPYCTLLGTVGASCCYLLSSLVGVRLVERVDGRLMKGRGLAKIRLQVNRYRGELFVYLLFLRFTPILPNWLVNLASPIVGVPLRVFALATFLGIVPQTYLTVRFGAFARTTMGNSGPIVSLWDTLLLVVLGVAVLVAFWLKKRLAATTGHAPGLRSATAMVV</sequence>
<keyword evidence="2 6" id="KW-0812">Transmembrane</keyword>
<keyword evidence="4 6" id="KW-0472">Membrane</keyword>
<evidence type="ECO:0000256" key="6">
    <source>
        <dbReference type="SAM" id="Phobius"/>
    </source>
</evidence>
<comment type="subcellular location">
    <subcellularLocation>
        <location evidence="1">Membrane</location>
        <topology evidence="1">Multi-pass membrane protein</topology>
    </subcellularLocation>
</comment>
<feature type="transmembrane region" description="Helical" evidence="6">
    <location>
        <begin position="188"/>
        <end position="206"/>
    </location>
</feature>
<evidence type="ECO:0000313" key="9">
    <source>
        <dbReference type="Proteomes" id="UP000031737"/>
    </source>
</evidence>
<proteinExistence type="inferred from homology"/>
<feature type="transmembrane region" description="Helical" evidence="6">
    <location>
        <begin position="212"/>
        <end position="234"/>
    </location>
</feature>
<dbReference type="VEuPathDB" id="TriTrypDB:TRSC58_05344"/>
<dbReference type="AlphaFoldDB" id="A0A061IWC4"/>
<dbReference type="EMBL" id="AUPL01005344">
    <property type="protein sequence ID" value="ESL06974.1"/>
    <property type="molecule type" value="Genomic_DNA"/>
</dbReference>
<evidence type="ECO:0000256" key="4">
    <source>
        <dbReference type="ARBA" id="ARBA00023136"/>
    </source>
</evidence>
<feature type="transmembrane region" description="Helical" evidence="6">
    <location>
        <begin position="12"/>
        <end position="28"/>
    </location>
</feature>
<feature type="domain" description="VTT" evidence="7">
    <location>
        <begin position="115"/>
        <end position="240"/>
    </location>
</feature>
<evidence type="ECO:0000256" key="5">
    <source>
        <dbReference type="ARBA" id="ARBA00025797"/>
    </source>
</evidence>
<evidence type="ECO:0000313" key="8">
    <source>
        <dbReference type="EMBL" id="ESL06974.1"/>
    </source>
</evidence>
<comment type="caution">
    <text evidence="8">The sequence shown here is derived from an EMBL/GenBank/DDBJ whole genome shotgun (WGS) entry which is preliminary data.</text>
</comment>
<dbReference type="PANTHER" id="PTHR43220:SF18">
    <property type="entry name" value="TRANSMEMBRANE PROTEIN 41B"/>
    <property type="match status" value="1"/>
</dbReference>
<dbReference type="PANTHER" id="PTHR43220">
    <property type="match status" value="1"/>
</dbReference>
<gene>
    <name evidence="8" type="ORF">TRSC58_05344</name>
</gene>
<dbReference type="OrthoDB" id="3364966at2759"/>
<evidence type="ECO:0000256" key="2">
    <source>
        <dbReference type="ARBA" id="ARBA00022692"/>
    </source>
</evidence>
<name>A0A061IWC4_TRYRA</name>
<evidence type="ECO:0000256" key="1">
    <source>
        <dbReference type="ARBA" id="ARBA00004141"/>
    </source>
</evidence>
<evidence type="ECO:0000256" key="3">
    <source>
        <dbReference type="ARBA" id="ARBA00022989"/>
    </source>
</evidence>
<dbReference type="GO" id="GO:0016020">
    <property type="term" value="C:membrane"/>
    <property type="evidence" value="ECO:0007669"/>
    <property type="project" value="UniProtKB-SubCell"/>
</dbReference>
<reference evidence="8 9" key="1">
    <citation type="submission" date="2013-07" db="EMBL/GenBank/DDBJ databases">
        <authorList>
            <person name="Stoco P.H."/>
            <person name="Wagner G."/>
            <person name="Gerber A."/>
            <person name="Zaha A."/>
            <person name="Thompson C."/>
            <person name="Bartholomeu D.C."/>
            <person name="Luckemeyer D.D."/>
            <person name="Bahia D."/>
            <person name="Loreto E."/>
            <person name="Prestes E.B."/>
            <person name="Lima F.M."/>
            <person name="Rodrigues-Luiz G."/>
            <person name="Vallejo G.A."/>
            <person name="Filho J.F."/>
            <person name="Monteiro K.M."/>
            <person name="Tyler K.M."/>
            <person name="de Almeida L.G."/>
            <person name="Ortiz M.F."/>
            <person name="Siervo M.A."/>
            <person name="de Moraes M.H."/>
            <person name="Cunha O.L."/>
            <person name="Mendonca-Neto R."/>
            <person name="Silva R."/>
            <person name="Teixeira S.M."/>
            <person name="Murta S.M."/>
            <person name="Sincero T.C."/>
            <person name="Mendes T.A."/>
            <person name="Urmenyi T.P."/>
            <person name="Silva V.G."/>
            <person name="da Rocha W.D."/>
            <person name="Andersson B."/>
            <person name="Romanha A.J."/>
            <person name="Steindel M."/>
            <person name="de Vasconcelos A.T."/>
            <person name="Grisard E.C."/>
        </authorList>
    </citation>
    <scope>NUCLEOTIDE SEQUENCE [LARGE SCALE GENOMIC DNA]</scope>
    <source>
        <strain evidence="8 9">SC58</strain>
    </source>
</reference>
<feature type="transmembrane region" description="Helical" evidence="6">
    <location>
        <begin position="255"/>
        <end position="274"/>
    </location>
</feature>
<accession>A0A061IWC4</accession>
<feature type="transmembrane region" description="Helical" evidence="6">
    <location>
        <begin position="140"/>
        <end position="161"/>
    </location>
</feature>
<protein>
    <recommendedName>
        <fullName evidence="7">VTT domain-containing protein</fullName>
    </recommendedName>
</protein>
<feature type="transmembrane region" description="Helical" evidence="6">
    <location>
        <begin position="99"/>
        <end position="120"/>
    </location>
</feature>
<dbReference type="InterPro" id="IPR032816">
    <property type="entry name" value="VTT_dom"/>
</dbReference>
<comment type="similarity">
    <text evidence="5">Belongs to the TMEM41 family.</text>
</comment>
<evidence type="ECO:0000259" key="7">
    <source>
        <dbReference type="Pfam" id="PF09335"/>
    </source>
</evidence>
<keyword evidence="3 6" id="KW-1133">Transmembrane helix</keyword>